<reference evidence="2" key="1">
    <citation type="submission" date="2013-08" db="EMBL/GenBank/DDBJ databases">
        <authorList>
            <person name="Mendez C."/>
            <person name="Richter M."/>
            <person name="Ferrer M."/>
            <person name="Sanchez J."/>
        </authorList>
    </citation>
    <scope>NUCLEOTIDE SEQUENCE</scope>
</reference>
<accession>T1AQM5</accession>
<gene>
    <name evidence="2" type="ORF">B1A_15665</name>
</gene>
<feature type="transmembrane region" description="Helical" evidence="1">
    <location>
        <begin position="306"/>
        <end position="324"/>
    </location>
</feature>
<proteinExistence type="predicted"/>
<sequence>MGEHHAEGVQCANCGTPLQGPWCHRCGQEVHDPFKRFRGAVGETLENVFHFDARLSRTLIPLFLRPGFLTREYIAGRRVRYVAPLRLMFFLAILAFLAIQLSVEITPPRVHVGAQQAFAQTPNAASVERLRARLDGQLARSLAQPDLPAWSRAFLLKQKEKIDRAAQGRLTQLGQQPVHAPARAQPAHSRASPAISITMTGLPHVDKGSHGWLSDHLRQGFQEDFSSANAARRVMYAVLHQLPLTMLVLMPLFALLLKLFFPRRLYMEHLLVALHSHAFVFLDLILIVILGQLASWSAPVGPLATALGWMSVAAGWWIPIYLLLMQKRV</sequence>
<evidence type="ECO:0000313" key="2">
    <source>
        <dbReference type="EMBL" id="EQD43024.1"/>
    </source>
</evidence>
<feature type="transmembrane region" description="Helical" evidence="1">
    <location>
        <begin position="81"/>
        <end position="103"/>
    </location>
</feature>
<keyword evidence="1" id="KW-1133">Transmembrane helix</keyword>
<dbReference type="InterPro" id="IPR022134">
    <property type="entry name" value="DUF3667"/>
</dbReference>
<keyword evidence="1" id="KW-0812">Transmembrane</keyword>
<dbReference type="EMBL" id="AUZX01011498">
    <property type="protein sequence ID" value="EQD43024.1"/>
    <property type="molecule type" value="Genomic_DNA"/>
</dbReference>
<keyword evidence="1" id="KW-0472">Membrane</keyword>
<reference evidence="2" key="2">
    <citation type="journal article" date="2014" name="ISME J.">
        <title>Microbial stratification in low pH oxic and suboxic macroscopic growths along an acid mine drainage.</title>
        <authorList>
            <person name="Mendez-Garcia C."/>
            <person name="Mesa V."/>
            <person name="Sprenger R.R."/>
            <person name="Richter M."/>
            <person name="Diez M.S."/>
            <person name="Solano J."/>
            <person name="Bargiela R."/>
            <person name="Golyshina O.V."/>
            <person name="Manteca A."/>
            <person name="Ramos J.L."/>
            <person name="Gallego J.R."/>
            <person name="Llorente I."/>
            <person name="Martins Dos Santos V.A."/>
            <person name="Jensen O.N."/>
            <person name="Pelaez A.I."/>
            <person name="Sanchez J."/>
            <person name="Ferrer M."/>
        </authorList>
    </citation>
    <scope>NUCLEOTIDE SEQUENCE</scope>
</reference>
<organism evidence="2">
    <name type="scientific">mine drainage metagenome</name>
    <dbReference type="NCBI Taxonomy" id="410659"/>
    <lineage>
        <taxon>unclassified sequences</taxon>
        <taxon>metagenomes</taxon>
        <taxon>ecological metagenomes</taxon>
    </lineage>
</organism>
<protein>
    <recommendedName>
        <fullName evidence="3">DUF3667 domain-containing protein</fullName>
    </recommendedName>
</protein>
<dbReference type="AlphaFoldDB" id="T1AQM5"/>
<feature type="transmembrane region" description="Helical" evidence="1">
    <location>
        <begin position="270"/>
        <end position="294"/>
    </location>
</feature>
<name>T1AQM5_9ZZZZ</name>
<feature type="transmembrane region" description="Helical" evidence="1">
    <location>
        <begin position="242"/>
        <end position="261"/>
    </location>
</feature>
<dbReference type="Pfam" id="PF12412">
    <property type="entry name" value="DUF3667"/>
    <property type="match status" value="1"/>
</dbReference>
<evidence type="ECO:0008006" key="3">
    <source>
        <dbReference type="Google" id="ProtNLM"/>
    </source>
</evidence>
<comment type="caution">
    <text evidence="2">The sequence shown here is derived from an EMBL/GenBank/DDBJ whole genome shotgun (WGS) entry which is preliminary data.</text>
</comment>
<evidence type="ECO:0000256" key="1">
    <source>
        <dbReference type="SAM" id="Phobius"/>
    </source>
</evidence>